<dbReference type="Proteomes" id="UP000054408">
    <property type="component" value="Unassembled WGS sequence"/>
</dbReference>
<dbReference type="OrthoDB" id="9992527at2759"/>
<dbReference type="Pfam" id="PF08240">
    <property type="entry name" value="ADH_N"/>
    <property type="match status" value="1"/>
</dbReference>
<name>A0A0L0DLA3_THETB</name>
<dbReference type="AlphaFoldDB" id="A0A0L0DLA3"/>
<dbReference type="SMART" id="SM00829">
    <property type="entry name" value="PKS_ER"/>
    <property type="match status" value="1"/>
</dbReference>
<dbReference type="Gene3D" id="3.90.180.10">
    <property type="entry name" value="Medium-chain alcohol dehydrogenases, catalytic domain"/>
    <property type="match status" value="1"/>
</dbReference>
<dbReference type="InterPro" id="IPR047122">
    <property type="entry name" value="Trans-enoyl_RdTase-like"/>
</dbReference>
<reference evidence="2 3" key="1">
    <citation type="submission" date="2010-05" db="EMBL/GenBank/DDBJ databases">
        <title>The Genome Sequence of Thecamonas trahens ATCC 50062.</title>
        <authorList>
            <consortium name="The Broad Institute Genome Sequencing Platform"/>
            <person name="Russ C."/>
            <person name="Cuomo C."/>
            <person name="Shea T."/>
            <person name="Young S.K."/>
            <person name="Zeng Q."/>
            <person name="Koehrsen M."/>
            <person name="Haas B."/>
            <person name="Borodovsky M."/>
            <person name="Guigo R."/>
            <person name="Alvarado L."/>
            <person name="Berlin A."/>
            <person name="Bochicchio J."/>
            <person name="Borenstein D."/>
            <person name="Chapman S."/>
            <person name="Chen Z."/>
            <person name="Freedman E."/>
            <person name="Gellesch M."/>
            <person name="Goldberg J."/>
            <person name="Griggs A."/>
            <person name="Gujja S."/>
            <person name="Heilman E."/>
            <person name="Heiman D."/>
            <person name="Hepburn T."/>
            <person name="Howarth C."/>
            <person name="Jen D."/>
            <person name="Larson L."/>
            <person name="Mehta T."/>
            <person name="Park D."/>
            <person name="Pearson M."/>
            <person name="Roberts A."/>
            <person name="Saif S."/>
            <person name="Shenoy N."/>
            <person name="Sisk P."/>
            <person name="Stolte C."/>
            <person name="Sykes S."/>
            <person name="Thomson T."/>
            <person name="Walk T."/>
            <person name="White J."/>
            <person name="Yandava C."/>
            <person name="Burger G."/>
            <person name="Gray M.W."/>
            <person name="Holland P.W.H."/>
            <person name="King N."/>
            <person name="Lang F.B.F."/>
            <person name="Roger A.J."/>
            <person name="Ruiz-Trillo I."/>
            <person name="Lander E."/>
            <person name="Nusbaum C."/>
        </authorList>
    </citation>
    <scope>NUCLEOTIDE SEQUENCE [LARGE SCALE GENOMIC DNA]</scope>
    <source>
        <strain evidence="2 3">ATCC 50062</strain>
    </source>
</reference>
<dbReference type="OMA" id="WAPIYKK"/>
<evidence type="ECO:0000313" key="3">
    <source>
        <dbReference type="Proteomes" id="UP000054408"/>
    </source>
</evidence>
<protein>
    <submittedName>
        <fullName evidence="2">Zinc-binding oxidoreductase CipB</fullName>
    </submittedName>
</protein>
<dbReference type="InterPro" id="IPR036291">
    <property type="entry name" value="NAD(P)-bd_dom_sf"/>
</dbReference>
<dbReference type="STRING" id="461836.A0A0L0DLA3"/>
<sequence length="350" mass="35787">MSAKTTQIGVVATGAGDDIAANVAVVQVPAPTGTPAPGYVRVAVDAAAVNPVDWKMVQYNFLLSKLPAQVLGNDASGKVTAVGEGVTNVKVGDEVYAYTPIADANGAFQEAVDTPWYTVFPKPEALSHADAATVPLAIFTAAVALFKQLPSLGADLALAPGSGAGRPLLIWGGASSVGHVAIQLANYAGFRVITLASAKHTERLTALGAAAVIDYHDADYADQVAAALNGEPLTLAFDTISPDTTLKAAALLDSSQPSYITSINQGIEDATFPDNVTHIFTIVVEFNPESELGQWAAGAYDTIASALQAIPIQAQNVLELGSSWADLANGIAQLAGGVSGVKLVATHLSA</sequence>
<dbReference type="EMBL" id="GL349436">
    <property type="protein sequence ID" value="KNC52168.1"/>
    <property type="molecule type" value="Genomic_DNA"/>
</dbReference>
<dbReference type="GeneID" id="25560768"/>
<dbReference type="PANTHER" id="PTHR45348">
    <property type="entry name" value="HYPOTHETICAL OXIDOREDUCTASE (EUROFUNG)"/>
    <property type="match status" value="1"/>
</dbReference>
<feature type="domain" description="Enoyl reductase (ER)" evidence="1">
    <location>
        <begin position="14"/>
        <end position="318"/>
    </location>
</feature>
<dbReference type="GO" id="GO:0016651">
    <property type="term" value="F:oxidoreductase activity, acting on NAD(P)H"/>
    <property type="evidence" value="ECO:0007669"/>
    <property type="project" value="InterPro"/>
</dbReference>
<accession>A0A0L0DLA3</accession>
<dbReference type="InterPro" id="IPR011032">
    <property type="entry name" value="GroES-like_sf"/>
</dbReference>
<dbReference type="Pfam" id="PF00107">
    <property type="entry name" value="ADH_zinc_N"/>
    <property type="match status" value="1"/>
</dbReference>
<dbReference type="InterPro" id="IPR020843">
    <property type="entry name" value="ER"/>
</dbReference>
<dbReference type="CDD" id="cd08249">
    <property type="entry name" value="enoyl_reductase_like"/>
    <property type="match status" value="1"/>
</dbReference>
<organism evidence="2 3">
    <name type="scientific">Thecamonas trahens ATCC 50062</name>
    <dbReference type="NCBI Taxonomy" id="461836"/>
    <lineage>
        <taxon>Eukaryota</taxon>
        <taxon>Apusozoa</taxon>
        <taxon>Apusomonadida</taxon>
        <taxon>Apusomonadidae</taxon>
        <taxon>Thecamonas</taxon>
    </lineage>
</organism>
<dbReference type="SUPFAM" id="SSF51735">
    <property type="entry name" value="NAD(P)-binding Rossmann-fold domains"/>
    <property type="match status" value="1"/>
</dbReference>
<evidence type="ECO:0000313" key="2">
    <source>
        <dbReference type="EMBL" id="KNC52168.1"/>
    </source>
</evidence>
<dbReference type="Gene3D" id="3.40.50.720">
    <property type="entry name" value="NAD(P)-binding Rossmann-like Domain"/>
    <property type="match status" value="1"/>
</dbReference>
<dbReference type="eggNOG" id="KOG1198">
    <property type="taxonomic scope" value="Eukaryota"/>
</dbReference>
<gene>
    <name evidence="2" type="ORF">AMSG_00994</name>
</gene>
<dbReference type="InterPro" id="IPR013154">
    <property type="entry name" value="ADH-like_N"/>
</dbReference>
<dbReference type="RefSeq" id="XP_013762171.1">
    <property type="nucleotide sequence ID" value="XM_013906717.1"/>
</dbReference>
<dbReference type="InterPro" id="IPR013149">
    <property type="entry name" value="ADH-like_C"/>
</dbReference>
<evidence type="ECO:0000259" key="1">
    <source>
        <dbReference type="SMART" id="SM00829"/>
    </source>
</evidence>
<dbReference type="SUPFAM" id="SSF50129">
    <property type="entry name" value="GroES-like"/>
    <property type="match status" value="1"/>
</dbReference>
<keyword evidence="3" id="KW-1185">Reference proteome</keyword>
<proteinExistence type="predicted"/>